<dbReference type="Proteomes" id="UP000193431">
    <property type="component" value="Chromosome"/>
</dbReference>
<accession>A0A1W6MKH8</accession>
<dbReference type="OrthoDB" id="9808428at2"/>
<name>A0A1W6MKH8_9FLAO</name>
<dbReference type="Pfam" id="PF05685">
    <property type="entry name" value="Uma2"/>
    <property type="match status" value="1"/>
</dbReference>
<dbReference type="RefSeq" id="WP_085766889.1">
    <property type="nucleotide sequence ID" value="NZ_CP019344.1"/>
</dbReference>
<dbReference type="CDD" id="cd06260">
    <property type="entry name" value="DUF820-like"/>
    <property type="match status" value="1"/>
</dbReference>
<dbReference type="STRING" id="331648.BST97_08825"/>
<dbReference type="PANTHER" id="PTHR36558:SF1">
    <property type="entry name" value="RESTRICTION ENDONUCLEASE DOMAIN-CONTAINING PROTEIN-RELATED"/>
    <property type="match status" value="1"/>
</dbReference>
<dbReference type="EMBL" id="CP019344">
    <property type="protein sequence ID" value="ARN78093.1"/>
    <property type="molecule type" value="Genomic_DNA"/>
</dbReference>
<dbReference type="Gene3D" id="3.90.1570.10">
    <property type="entry name" value="tt1808, chain A"/>
    <property type="match status" value="1"/>
</dbReference>
<dbReference type="InterPro" id="IPR008538">
    <property type="entry name" value="Uma2"/>
</dbReference>
<evidence type="ECO:0000313" key="3">
    <source>
        <dbReference type="Proteomes" id="UP000193431"/>
    </source>
</evidence>
<dbReference type="PANTHER" id="PTHR36558">
    <property type="entry name" value="GLR1098 PROTEIN"/>
    <property type="match status" value="1"/>
</dbReference>
<evidence type="ECO:0000313" key="2">
    <source>
        <dbReference type="EMBL" id="ARN78093.1"/>
    </source>
</evidence>
<keyword evidence="3" id="KW-1185">Reference proteome</keyword>
<reference evidence="2 3" key="1">
    <citation type="submission" date="2016-11" db="EMBL/GenBank/DDBJ databases">
        <title>Trade-off between light-utilization and light-protection in marine flavobacteria.</title>
        <authorList>
            <person name="Kumagai Y."/>
        </authorList>
    </citation>
    <scope>NUCLEOTIDE SEQUENCE [LARGE SCALE GENOMIC DNA]</scope>
    <source>
        <strain evidence="2 3">JCM 13191</strain>
    </source>
</reference>
<gene>
    <name evidence="2" type="ORF">BST97_08825</name>
</gene>
<proteinExistence type="predicted"/>
<evidence type="ECO:0000259" key="1">
    <source>
        <dbReference type="Pfam" id="PF05685"/>
    </source>
</evidence>
<feature type="domain" description="Putative restriction endonuclease" evidence="1">
    <location>
        <begin position="21"/>
        <end position="194"/>
    </location>
</feature>
<organism evidence="2 3">
    <name type="scientific">Nonlabens spongiae</name>
    <dbReference type="NCBI Taxonomy" id="331648"/>
    <lineage>
        <taxon>Bacteria</taxon>
        <taxon>Pseudomonadati</taxon>
        <taxon>Bacteroidota</taxon>
        <taxon>Flavobacteriia</taxon>
        <taxon>Flavobacteriales</taxon>
        <taxon>Flavobacteriaceae</taxon>
        <taxon>Nonlabens</taxon>
    </lineage>
</organism>
<protein>
    <recommendedName>
        <fullName evidence="1">Putative restriction endonuclease domain-containing protein</fullName>
    </recommendedName>
</protein>
<dbReference type="AlphaFoldDB" id="A0A1W6MKH8"/>
<dbReference type="InterPro" id="IPR011335">
    <property type="entry name" value="Restrct_endonuc-II-like"/>
</dbReference>
<sequence length="200" mass="23335">MEKQVARIKDLDLNKRYSYADYKKWTFEERLELFDGRVHLCDKTTYRIHQKVTGNVFANLFNQSIIRQCEIYMLPFDVVLSKNINVKDEEVFTVVQPDICIICDPEKLTEAGCTGAPDLIVEIISHSTAKKDYNEKFNLYQENGVKEYWIINPTLENAVDTYILDNEGVYQLNHQFEKGNGIVTTPLFPDLQLNCSDFFR</sequence>
<dbReference type="InterPro" id="IPR012296">
    <property type="entry name" value="Nuclease_put_TT1808"/>
</dbReference>
<dbReference type="SUPFAM" id="SSF52980">
    <property type="entry name" value="Restriction endonuclease-like"/>
    <property type="match status" value="1"/>
</dbReference>